<protein>
    <submittedName>
        <fullName evidence="1">Uncharacterized protein</fullName>
    </submittedName>
</protein>
<accession>A0A0P1E132</accession>
<dbReference type="AlphaFoldDB" id="A0A0P1E132"/>
<gene>
    <name evidence="1" type="ORF">RUM4293_00443</name>
</gene>
<organism evidence="1 2">
    <name type="scientific">Ruegeria atlantica</name>
    <dbReference type="NCBI Taxonomy" id="81569"/>
    <lineage>
        <taxon>Bacteria</taxon>
        <taxon>Pseudomonadati</taxon>
        <taxon>Pseudomonadota</taxon>
        <taxon>Alphaproteobacteria</taxon>
        <taxon>Rhodobacterales</taxon>
        <taxon>Roseobacteraceae</taxon>
        <taxon>Ruegeria</taxon>
    </lineage>
</organism>
<reference evidence="2" key="1">
    <citation type="submission" date="2015-09" db="EMBL/GenBank/DDBJ databases">
        <authorList>
            <person name="Rodrigo-Torres L."/>
            <person name="Arahal D.R."/>
        </authorList>
    </citation>
    <scope>NUCLEOTIDE SEQUENCE [LARGE SCALE GENOMIC DNA]</scope>
    <source>
        <strain evidence="2">CECT 4293</strain>
    </source>
</reference>
<dbReference type="Proteomes" id="UP000050786">
    <property type="component" value="Unassembled WGS sequence"/>
</dbReference>
<name>A0A0P1E132_9RHOB</name>
<proteinExistence type="predicted"/>
<dbReference type="RefSeq" id="WP_058271665.1">
    <property type="nucleotide sequence ID" value="NZ_CYPS01000008.1"/>
</dbReference>
<dbReference type="EMBL" id="CYPS01000008">
    <property type="protein sequence ID" value="CUH41569.1"/>
    <property type="molecule type" value="Genomic_DNA"/>
</dbReference>
<keyword evidence="2" id="KW-1185">Reference proteome</keyword>
<sequence>MTRIIVIVAIVLAAGWAIAVRSADQSCVAGFIPDEYSHRVPELTTQLEIARLKYASPKHAMLEQAQDAEHLEDLDLLAHLAFKYCW</sequence>
<evidence type="ECO:0000313" key="1">
    <source>
        <dbReference type="EMBL" id="CUH41569.1"/>
    </source>
</evidence>
<evidence type="ECO:0000313" key="2">
    <source>
        <dbReference type="Proteomes" id="UP000050786"/>
    </source>
</evidence>